<comment type="caution">
    <text evidence="2">The sequence shown here is derived from an EMBL/GenBank/DDBJ whole genome shotgun (WGS) entry which is preliminary data.</text>
</comment>
<keyword evidence="2" id="KW-0067">ATP-binding</keyword>
<proteinExistence type="predicted"/>
<dbReference type="AlphaFoldDB" id="A0AAD8YE75"/>
<dbReference type="InterPro" id="IPR005114">
    <property type="entry name" value="Helicase_assoc"/>
</dbReference>
<dbReference type="PANTHER" id="PTHR33418">
    <property type="entry name" value="HELICASE-ASSOCIATED"/>
    <property type="match status" value="1"/>
</dbReference>
<name>A0AAD8YE75_9STRA</name>
<keyword evidence="3" id="KW-1185">Reference proteome</keyword>
<protein>
    <submittedName>
        <fullName evidence="2">Helicase-associated domain-containing protein</fullName>
    </submittedName>
</protein>
<evidence type="ECO:0000313" key="2">
    <source>
        <dbReference type="EMBL" id="KAK1744876.1"/>
    </source>
</evidence>
<dbReference type="Pfam" id="PF03457">
    <property type="entry name" value="HA"/>
    <property type="match status" value="2"/>
</dbReference>
<organism evidence="2 3">
    <name type="scientific">Skeletonema marinoi</name>
    <dbReference type="NCBI Taxonomy" id="267567"/>
    <lineage>
        <taxon>Eukaryota</taxon>
        <taxon>Sar</taxon>
        <taxon>Stramenopiles</taxon>
        <taxon>Ochrophyta</taxon>
        <taxon>Bacillariophyta</taxon>
        <taxon>Coscinodiscophyceae</taxon>
        <taxon>Thalassiosirophycidae</taxon>
        <taxon>Thalassiosirales</taxon>
        <taxon>Skeletonemataceae</taxon>
        <taxon>Skeletonema</taxon>
        <taxon>Skeletonema marinoi-dohrnii complex</taxon>
    </lineage>
</organism>
<gene>
    <name evidence="2" type="ORF">QTG54_004167</name>
</gene>
<dbReference type="GO" id="GO:0004386">
    <property type="term" value="F:helicase activity"/>
    <property type="evidence" value="ECO:0007669"/>
    <property type="project" value="UniProtKB-KW"/>
</dbReference>
<feature type="domain" description="Helicase-associated" evidence="1">
    <location>
        <begin position="36"/>
        <end position="119"/>
    </location>
</feature>
<evidence type="ECO:0000259" key="1">
    <source>
        <dbReference type="Pfam" id="PF03457"/>
    </source>
</evidence>
<keyword evidence="2" id="KW-0347">Helicase</keyword>
<keyword evidence="2" id="KW-0547">Nucleotide-binding</keyword>
<keyword evidence="2" id="KW-0378">Hydrolase</keyword>
<dbReference type="Gene3D" id="6.10.140.530">
    <property type="match status" value="2"/>
</dbReference>
<reference evidence="2" key="1">
    <citation type="submission" date="2023-06" db="EMBL/GenBank/DDBJ databases">
        <title>Survivors Of The Sea: Transcriptome response of Skeletonema marinoi to long-term dormancy.</title>
        <authorList>
            <person name="Pinder M.I.M."/>
            <person name="Kourtchenko O."/>
            <person name="Robertson E.K."/>
            <person name="Larsson T."/>
            <person name="Maumus F."/>
            <person name="Osuna-Cruz C.M."/>
            <person name="Vancaester E."/>
            <person name="Stenow R."/>
            <person name="Vandepoele K."/>
            <person name="Ploug H."/>
            <person name="Bruchert V."/>
            <person name="Godhe A."/>
            <person name="Topel M."/>
        </authorList>
    </citation>
    <scope>NUCLEOTIDE SEQUENCE</scope>
    <source>
        <strain evidence="2">R05AC</strain>
    </source>
</reference>
<evidence type="ECO:0000313" key="3">
    <source>
        <dbReference type="Proteomes" id="UP001224775"/>
    </source>
</evidence>
<accession>A0AAD8YE75</accession>
<dbReference type="Proteomes" id="UP001224775">
    <property type="component" value="Unassembled WGS sequence"/>
</dbReference>
<feature type="domain" description="Helicase-associated" evidence="1">
    <location>
        <begin position="124"/>
        <end position="214"/>
    </location>
</feature>
<dbReference type="EMBL" id="JATAAI010000006">
    <property type="protein sequence ID" value="KAK1744876.1"/>
    <property type="molecule type" value="Genomic_DNA"/>
</dbReference>
<sequence>MRQEAEENGITTTYEFITAERIDRLNSIGFVWNANDAAWNLRFEELKQYIEEHGNSCVPGIYLENEPLGLWVAKQRRTYKVKHRVKLEAKKKNREEGKDLAAETSLSGERIDKLNAVGFIWDVHEAQWLERYAELKKYRRDHGDTLVPKHYPVYPFLGRWVDKQRFDFKRFMAKKKLEECDEIEDPEEIEELERLASLSTGMTEERVRLLDAEDFIWDPFNHAWEQKYNEFCMFVRMNGHTAYAHVERVMIRWLDGPRFKGRITEKR</sequence>
<dbReference type="PANTHER" id="PTHR33418:SF1">
    <property type="entry name" value="HELICASE-ASSOCIATED DOMAIN-CONTAINING PROTEIN"/>
    <property type="match status" value="1"/>
</dbReference>